<evidence type="ECO:0000313" key="2">
    <source>
        <dbReference type="EMBL" id="SMB96912.1"/>
    </source>
</evidence>
<keyword evidence="4" id="KW-1185">Reference proteome</keyword>
<sequence>MGKKRDIPTYKDTHPAHLARSAELERAGLKPAPDQLPAALFKYRTKDTEGTCALFERALCIPVVPKQDAS</sequence>
<dbReference type="STRING" id="695939.SAMN00790413_04671"/>
<dbReference type="Proteomes" id="UP000192582">
    <property type="component" value="Unassembled WGS sequence"/>
</dbReference>
<dbReference type="RefSeq" id="WP_084046006.1">
    <property type="nucleotide sequence ID" value="NZ_FWWU01000005.1"/>
</dbReference>
<accession>A0A1W1UKT2</accession>
<dbReference type="EMBL" id="FWWU01000011">
    <property type="protein sequence ID" value="SMB97622.1"/>
    <property type="molecule type" value="Genomic_DNA"/>
</dbReference>
<dbReference type="EMBL" id="FWWU01000010">
    <property type="protein sequence ID" value="SMB96912.1"/>
    <property type="molecule type" value="Genomic_DNA"/>
</dbReference>
<evidence type="ECO:0000313" key="3">
    <source>
        <dbReference type="EMBL" id="SMB97622.1"/>
    </source>
</evidence>
<dbReference type="EMBL" id="FWWU01000005">
    <property type="protein sequence ID" value="SMB81670.1"/>
    <property type="molecule type" value="Genomic_DNA"/>
</dbReference>
<dbReference type="AlphaFoldDB" id="A0A1W1UKT2"/>
<evidence type="ECO:0000313" key="4">
    <source>
        <dbReference type="Proteomes" id="UP000192582"/>
    </source>
</evidence>
<evidence type="ECO:0000313" key="1">
    <source>
        <dbReference type="EMBL" id="SMB81670.1"/>
    </source>
</evidence>
<dbReference type="OrthoDB" id="77028at2"/>
<name>A0A1W1UKT2_9DEIO</name>
<protein>
    <submittedName>
        <fullName evidence="1">Uncharacterized protein</fullName>
    </submittedName>
</protein>
<reference evidence="1 4" key="1">
    <citation type="submission" date="2017-04" db="EMBL/GenBank/DDBJ databases">
        <authorList>
            <person name="Afonso C.L."/>
            <person name="Miller P.J."/>
            <person name="Scott M.A."/>
            <person name="Spackman E."/>
            <person name="Goraichik I."/>
            <person name="Dimitrov K.M."/>
            <person name="Suarez D.L."/>
            <person name="Swayne D.E."/>
        </authorList>
    </citation>
    <scope>NUCLEOTIDE SEQUENCE [LARGE SCALE GENOMIC DNA]</scope>
    <source>
        <strain evidence="1 4">KR-140</strain>
    </source>
</reference>
<gene>
    <name evidence="1" type="ORF">SAMN00790413_04671</name>
    <name evidence="3" type="ORF">SAMN00790413_06088</name>
    <name evidence="2" type="ORF">SAMN00790413_06205</name>
</gene>
<proteinExistence type="predicted"/>
<organism evidence="1 4">
    <name type="scientific">Deinococcus hopiensis KR-140</name>
    <dbReference type="NCBI Taxonomy" id="695939"/>
    <lineage>
        <taxon>Bacteria</taxon>
        <taxon>Thermotogati</taxon>
        <taxon>Deinococcota</taxon>
        <taxon>Deinococci</taxon>
        <taxon>Deinococcales</taxon>
        <taxon>Deinococcaceae</taxon>
        <taxon>Deinococcus</taxon>
    </lineage>
</organism>